<accession>A0AA88GIR5</accession>
<feature type="compositionally biased region" description="Polar residues" evidence="1">
    <location>
        <begin position="407"/>
        <end position="429"/>
    </location>
</feature>
<comment type="caution">
    <text evidence="2">The sequence shown here is derived from an EMBL/GenBank/DDBJ whole genome shotgun (WGS) entry which is preliminary data.</text>
</comment>
<dbReference type="EMBL" id="PYSW02000026">
    <property type="protein sequence ID" value="KAG2381736.1"/>
    <property type="molecule type" value="Genomic_DNA"/>
</dbReference>
<feature type="compositionally biased region" description="Low complexity" evidence="1">
    <location>
        <begin position="434"/>
        <end position="452"/>
    </location>
</feature>
<feature type="compositionally biased region" description="Polar residues" evidence="1">
    <location>
        <begin position="230"/>
        <end position="266"/>
    </location>
</feature>
<keyword evidence="3" id="KW-1185">Reference proteome</keyword>
<reference evidence="2 3" key="1">
    <citation type="journal article" date="2018" name="BMC Genomics">
        <title>The genome of Naegleria lovaniensis, the basis for a comparative approach to unravel pathogenicity factors of the human pathogenic amoeba N. fowleri.</title>
        <authorList>
            <person name="Liechti N."/>
            <person name="Schurch N."/>
            <person name="Bruggmann R."/>
            <person name="Wittwer M."/>
        </authorList>
    </citation>
    <scope>NUCLEOTIDE SEQUENCE [LARGE SCALE GENOMIC DNA]</scope>
    <source>
        <strain evidence="2 3">ATCC 30569</strain>
    </source>
</reference>
<feature type="region of interest" description="Disordered" evidence="1">
    <location>
        <begin position="407"/>
        <end position="465"/>
    </location>
</feature>
<organism evidence="2 3">
    <name type="scientific">Naegleria lovaniensis</name>
    <name type="common">Amoeba</name>
    <dbReference type="NCBI Taxonomy" id="51637"/>
    <lineage>
        <taxon>Eukaryota</taxon>
        <taxon>Discoba</taxon>
        <taxon>Heterolobosea</taxon>
        <taxon>Tetramitia</taxon>
        <taxon>Eutetramitia</taxon>
        <taxon>Vahlkampfiidae</taxon>
        <taxon>Naegleria</taxon>
    </lineage>
</organism>
<feature type="region of interest" description="Disordered" evidence="1">
    <location>
        <begin position="1"/>
        <end position="26"/>
    </location>
</feature>
<evidence type="ECO:0000313" key="2">
    <source>
        <dbReference type="EMBL" id="KAG2381736.1"/>
    </source>
</evidence>
<feature type="compositionally biased region" description="Basic and acidic residues" evidence="1">
    <location>
        <begin position="109"/>
        <end position="127"/>
    </location>
</feature>
<feature type="region of interest" description="Disordered" evidence="1">
    <location>
        <begin position="94"/>
        <end position="145"/>
    </location>
</feature>
<feature type="region of interest" description="Disordered" evidence="1">
    <location>
        <begin position="334"/>
        <end position="394"/>
    </location>
</feature>
<dbReference type="Proteomes" id="UP000816034">
    <property type="component" value="Unassembled WGS sequence"/>
</dbReference>
<evidence type="ECO:0000256" key="1">
    <source>
        <dbReference type="SAM" id="MobiDB-lite"/>
    </source>
</evidence>
<feature type="compositionally biased region" description="Polar residues" evidence="1">
    <location>
        <begin position="341"/>
        <end position="368"/>
    </location>
</feature>
<dbReference type="GeneID" id="68098574"/>
<feature type="region of interest" description="Disordered" evidence="1">
    <location>
        <begin position="210"/>
        <end position="294"/>
    </location>
</feature>
<dbReference type="RefSeq" id="XP_044547415.1">
    <property type="nucleotide sequence ID" value="XM_044695946.1"/>
</dbReference>
<proteinExistence type="predicted"/>
<gene>
    <name evidence="2" type="ORF">C9374_006120</name>
</gene>
<dbReference type="AlphaFoldDB" id="A0AA88GIR5"/>
<evidence type="ECO:0000313" key="3">
    <source>
        <dbReference type="Proteomes" id="UP000816034"/>
    </source>
</evidence>
<protein>
    <submittedName>
        <fullName evidence="2">Uncharacterized protein</fullName>
    </submittedName>
</protein>
<name>A0AA88GIR5_NAELO</name>
<sequence>MLLKNTYLNSLPLTEPLPPPPKKNARKKLTISLREEPPGSRHLVSTIDPKTKEKVPIKGILRVKVVLQHQLSSQFSVQASQTVAVPTTKNEVLPSTEIISPPSQPQTVENKETKPQQEVPRIMDSKPRSLSLIDPETNSLDDSLDNDGLQILTQVEPKSLTANNSLFTPVTKTANTTPSTSATTTTLQSATLDSKATSFKDTISDTISELSSVSSMDEEELKKKRKKKPSSQPTNTSTVAASQSNRKRPNSFSSTSAGAKPQSNTPVIHAPMKFRKPTPPKRNEPTEEESNNVTIYSNYSHRASKTVEESLSSNNYAYTGSLATDTPLFIKAARDKRSMSPGVTKTTPTISRPNSSTLLQPTISSTLKNDPLGTKKRPSSAPKSRPKEEDQENTIFTNMAERSALRSSFTAPNSLSKPVLTSTDLSSSLPKRLNSTTSRNDSSGSGGNRLLRPTLSFLSKTVKKT</sequence>